<dbReference type="InterPro" id="IPR011989">
    <property type="entry name" value="ARM-like"/>
</dbReference>
<dbReference type="InterPro" id="IPR045210">
    <property type="entry name" value="RING-Ubox_PUB"/>
</dbReference>
<dbReference type="PANTHER" id="PTHR23315:SF265">
    <property type="entry name" value="U-BOX DOMAIN-CONTAINING PROTEIN 46-RELATED"/>
    <property type="match status" value="1"/>
</dbReference>
<dbReference type="InterPro" id="IPR013083">
    <property type="entry name" value="Znf_RING/FYVE/PHD"/>
</dbReference>
<evidence type="ECO:0000256" key="3">
    <source>
        <dbReference type="ARBA" id="ARBA00012483"/>
    </source>
</evidence>
<sequence>MADEVVMENDPSSMAAEKKTVELKNKLQRLVKAIVDEEEVEDKEGNDTDKVEDKALRVLNSLKDLKLKNYSYDDSLAVPEEFKCPITRELMGDPVVLATGLTYDRPFIERWLCEGHITCPQTQQVLSHTGLTPNYLVRKLIYQWCIERGIEPPKVCQDIDVIVLRGDDKPDIKSLLEKLSMLEYDQNETAKEIRSLSRKSPFTREFFGKSTEAITKLLGPLTPGEADRNPDLQENIIETLLNVSIVDQNKKLVGENTLAITLLVESMQCGTIRTKGNAAAALSTLADYDSNKIIIGNSGAIKPLINLLEEEDQCVVKDAACALFNICTCHEIKQKAIKEGAVPVLVKRIQEDVMVEPLFSILALLSAHQLAVDEMNKVNVMPLLLSIIRQNTCEKTKENSISIIQILLNNDRRKMRAINVEEANHGTITKLSQTGTSRARRKAAGILERLKKGAFITHTA</sequence>
<dbReference type="SMART" id="SM00185">
    <property type="entry name" value="ARM"/>
    <property type="match status" value="2"/>
</dbReference>
<dbReference type="Pfam" id="PF25598">
    <property type="entry name" value="ARM_PUB"/>
    <property type="match status" value="1"/>
</dbReference>
<dbReference type="EMBL" id="JAATIP010000019">
    <property type="protein sequence ID" value="KAF4392275.1"/>
    <property type="molecule type" value="Genomic_DNA"/>
</dbReference>
<dbReference type="PROSITE" id="PS51698">
    <property type="entry name" value="U_BOX"/>
    <property type="match status" value="1"/>
</dbReference>
<evidence type="ECO:0000313" key="12">
    <source>
        <dbReference type="Proteomes" id="UP000583929"/>
    </source>
</evidence>
<dbReference type="Gene3D" id="3.30.40.10">
    <property type="entry name" value="Zinc/RING finger domain, C3HC4 (zinc finger)"/>
    <property type="match status" value="1"/>
</dbReference>
<dbReference type="PROSITE" id="PS50176">
    <property type="entry name" value="ARM_REPEAT"/>
    <property type="match status" value="1"/>
</dbReference>
<dbReference type="PANTHER" id="PTHR23315">
    <property type="entry name" value="U BOX DOMAIN-CONTAINING"/>
    <property type="match status" value="1"/>
</dbReference>
<dbReference type="InterPro" id="IPR000225">
    <property type="entry name" value="Armadillo"/>
</dbReference>
<dbReference type="InterPro" id="IPR016024">
    <property type="entry name" value="ARM-type_fold"/>
</dbReference>
<evidence type="ECO:0000256" key="4">
    <source>
        <dbReference type="ARBA" id="ARBA00022679"/>
    </source>
</evidence>
<evidence type="ECO:0000256" key="1">
    <source>
        <dbReference type="ARBA" id="ARBA00000900"/>
    </source>
</evidence>
<dbReference type="EMBL" id="JAATIQ010000092">
    <property type="protein sequence ID" value="KAF4384438.1"/>
    <property type="molecule type" value="Genomic_DNA"/>
</dbReference>
<dbReference type="Proteomes" id="UP000583929">
    <property type="component" value="Unassembled WGS sequence"/>
</dbReference>
<keyword evidence="5" id="KW-0677">Repeat</keyword>
<dbReference type="EC" id="2.3.2.27" evidence="3"/>
<feature type="domain" description="U-box" evidence="8">
    <location>
        <begin position="77"/>
        <end position="151"/>
    </location>
</feature>
<accession>A0A7J6GNU2</accession>
<dbReference type="CDD" id="cd16664">
    <property type="entry name" value="RING-Ubox_PUB"/>
    <property type="match status" value="1"/>
</dbReference>
<dbReference type="SMART" id="SM00504">
    <property type="entry name" value="Ubox"/>
    <property type="match status" value="1"/>
</dbReference>
<evidence type="ECO:0000256" key="2">
    <source>
        <dbReference type="ARBA" id="ARBA00004906"/>
    </source>
</evidence>
<reference evidence="11 12" key="1">
    <citation type="journal article" date="2020" name="bioRxiv">
        <title>Sequence and annotation of 42 cannabis genomes reveals extensive copy number variation in cannabinoid synthesis and pathogen resistance genes.</title>
        <authorList>
            <person name="Mckernan K.J."/>
            <person name="Helbert Y."/>
            <person name="Kane L.T."/>
            <person name="Ebling H."/>
            <person name="Zhang L."/>
            <person name="Liu B."/>
            <person name="Eaton Z."/>
            <person name="Mclaughlin S."/>
            <person name="Kingan S."/>
            <person name="Baybayan P."/>
            <person name="Concepcion G."/>
            <person name="Jordan M."/>
            <person name="Riva A."/>
            <person name="Barbazuk W."/>
            <person name="Harkins T."/>
        </authorList>
    </citation>
    <scope>NUCLEOTIDE SEQUENCE [LARGE SCALE GENOMIC DNA]</scope>
    <source>
        <strain evidence="11 12">cv. Jamaican Lion 4</strain>
        <strain evidence="9">Father</strain>
        <strain evidence="10">Mother</strain>
        <tissue evidence="9">Leaf</tissue>
    </source>
</reference>
<evidence type="ECO:0000256" key="6">
    <source>
        <dbReference type="ARBA" id="ARBA00022786"/>
    </source>
</evidence>
<dbReference type="SUPFAM" id="SSF57850">
    <property type="entry name" value="RING/U-box"/>
    <property type="match status" value="1"/>
</dbReference>
<dbReference type="GO" id="GO:0016567">
    <property type="term" value="P:protein ubiquitination"/>
    <property type="evidence" value="ECO:0007669"/>
    <property type="project" value="UniProtKB-UniPathway"/>
</dbReference>
<dbReference type="InterPro" id="IPR003613">
    <property type="entry name" value="Ubox_domain"/>
</dbReference>
<comment type="caution">
    <text evidence="9">The sequence shown here is derived from an EMBL/GenBank/DDBJ whole genome shotgun (WGS) entry which is preliminary data.</text>
</comment>
<name>A0A7J6GNU2_CANSA</name>
<dbReference type="Pfam" id="PF04564">
    <property type="entry name" value="U-box"/>
    <property type="match status" value="1"/>
</dbReference>
<proteinExistence type="predicted"/>
<keyword evidence="4" id="KW-0808">Transferase</keyword>
<evidence type="ECO:0000313" key="11">
    <source>
        <dbReference type="Proteomes" id="UP000525078"/>
    </source>
</evidence>
<dbReference type="GO" id="GO:0061630">
    <property type="term" value="F:ubiquitin protein ligase activity"/>
    <property type="evidence" value="ECO:0007669"/>
    <property type="project" value="UniProtKB-EC"/>
</dbReference>
<keyword evidence="12" id="KW-1185">Reference proteome</keyword>
<dbReference type="Proteomes" id="UP000525078">
    <property type="component" value="Unassembled WGS sequence"/>
</dbReference>
<dbReference type="SUPFAM" id="SSF48371">
    <property type="entry name" value="ARM repeat"/>
    <property type="match status" value="1"/>
</dbReference>
<evidence type="ECO:0000313" key="10">
    <source>
        <dbReference type="EMBL" id="KAF4392275.1"/>
    </source>
</evidence>
<organism evidence="9 12">
    <name type="scientific">Cannabis sativa</name>
    <name type="common">Hemp</name>
    <name type="synonym">Marijuana</name>
    <dbReference type="NCBI Taxonomy" id="3483"/>
    <lineage>
        <taxon>Eukaryota</taxon>
        <taxon>Viridiplantae</taxon>
        <taxon>Streptophyta</taxon>
        <taxon>Embryophyta</taxon>
        <taxon>Tracheophyta</taxon>
        <taxon>Spermatophyta</taxon>
        <taxon>Magnoliopsida</taxon>
        <taxon>eudicotyledons</taxon>
        <taxon>Gunneridae</taxon>
        <taxon>Pentapetalae</taxon>
        <taxon>rosids</taxon>
        <taxon>fabids</taxon>
        <taxon>Rosales</taxon>
        <taxon>Cannabaceae</taxon>
        <taxon>Cannabis</taxon>
    </lineage>
</organism>
<comment type="catalytic activity">
    <reaction evidence="1">
        <text>S-ubiquitinyl-[E2 ubiquitin-conjugating enzyme]-L-cysteine + [acceptor protein]-L-lysine = [E2 ubiquitin-conjugating enzyme]-L-cysteine + N(6)-ubiquitinyl-[acceptor protein]-L-lysine.</text>
        <dbReference type="EC" id="2.3.2.27"/>
    </reaction>
</comment>
<keyword evidence="6" id="KW-0833">Ubl conjugation pathway</keyword>
<protein>
    <recommendedName>
        <fullName evidence="3">RING-type E3 ubiquitin transferase</fullName>
        <ecNumber evidence="3">2.3.2.27</ecNumber>
    </recommendedName>
</protein>
<comment type="pathway">
    <text evidence="2">Protein modification; protein ubiquitination.</text>
</comment>
<dbReference type="InterPro" id="IPR058678">
    <property type="entry name" value="ARM_PUB"/>
</dbReference>
<evidence type="ECO:0000256" key="5">
    <source>
        <dbReference type="ARBA" id="ARBA00022737"/>
    </source>
</evidence>
<evidence type="ECO:0000259" key="8">
    <source>
        <dbReference type="PROSITE" id="PS51698"/>
    </source>
</evidence>
<evidence type="ECO:0000256" key="7">
    <source>
        <dbReference type="PROSITE-ProRule" id="PRU00259"/>
    </source>
</evidence>
<evidence type="ECO:0000313" key="9">
    <source>
        <dbReference type="EMBL" id="KAF4384438.1"/>
    </source>
</evidence>
<dbReference type="UniPathway" id="UPA00143"/>
<gene>
    <name evidence="10" type="ORF">F8388_012731</name>
    <name evidence="9" type="ORF">G4B88_028512</name>
</gene>
<feature type="repeat" description="ARM" evidence="7">
    <location>
        <begin position="299"/>
        <end position="341"/>
    </location>
</feature>
<dbReference type="AlphaFoldDB" id="A0A7J6GNU2"/>
<dbReference type="Gene3D" id="1.25.10.10">
    <property type="entry name" value="Leucine-rich Repeat Variant"/>
    <property type="match status" value="1"/>
</dbReference>